<proteinExistence type="predicted"/>
<evidence type="ECO:0000256" key="1">
    <source>
        <dbReference type="SAM" id="MobiDB-lite"/>
    </source>
</evidence>
<dbReference type="AlphaFoldDB" id="A0A2P5CEZ9"/>
<comment type="caution">
    <text evidence="2">The sequence shown here is derived from an EMBL/GenBank/DDBJ whole genome shotgun (WGS) entry which is preliminary data.</text>
</comment>
<reference evidence="3" key="1">
    <citation type="submission" date="2016-06" db="EMBL/GenBank/DDBJ databases">
        <title>Parallel loss of symbiosis genes in relatives of nitrogen-fixing non-legume Parasponia.</title>
        <authorList>
            <person name="Van Velzen R."/>
            <person name="Holmer R."/>
            <person name="Bu F."/>
            <person name="Rutten L."/>
            <person name="Van Zeijl A."/>
            <person name="Liu W."/>
            <person name="Santuari L."/>
            <person name="Cao Q."/>
            <person name="Sharma T."/>
            <person name="Shen D."/>
            <person name="Roswanjaya Y."/>
            <person name="Wardhani T."/>
            <person name="Kalhor M.S."/>
            <person name="Jansen J."/>
            <person name="Van den Hoogen J."/>
            <person name="Gungor B."/>
            <person name="Hartog M."/>
            <person name="Hontelez J."/>
            <person name="Verver J."/>
            <person name="Yang W.-C."/>
            <person name="Schijlen E."/>
            <person name="Repin R."/>
            <person name="Schilthuizen M."/>
            <person name="Schranz E."/>
            <person name="Heidstra R."/>
            <person name="Miyata K."/>
            <person name="Fedorova E."/>
            <person name="Kohlen W."/>
            <person name="Bisseling T."/>
            <person name="Smit S."/>
            <person name="Geurts R."/>
        </authorList>
    </citation>
    <scope>NUCLEOTIDE SEQUENCE [LARGE SCALE GENOMIC DNA]</scope>
    <source>
        <strain evidence="3">cv. WU1-14</strain>
    </source>
</reference>
<keyword evidence="3" id="KW-1185">Reference proteome</keyword>
<feature type="non-terminal residue" evidence="2">
    <location>
        <position position="1"/>
    </location>
</feature>
<dbReference type="Proteomes" id="UP000237105">
    <property type="component" value="Unassembled WGS sequence"/>
</dbReference>
<protein>
    <submittedName>
        <fullName evidence="2">Uncharacterized protein</fullName>
    </submittedName>
</protein>
<dbReference type="EMBL" id="JXTB01000138">
    <property type="protein sequence ID" value="PON59640.1"/>
    <property type="molecule type" value="Genomic_DNA"/>
</dbReference>
<name>A0A2P5CEZ9_PARAD</name>
<evidence type="ECO:0000313" key="3">
    <source>
        <dbReference type="Proteomes" id="UP000237105"/>
    </source>
</evidence>
<accession>A0A2P5CEZ9</accession>
<organism evidence="2 3">
    <name type="scientific">Parasponia andersonii</name>
    <name type="common">Sponia andersonii</name>
    <dbReference type="NCBI Taxonomy" id="3476"/>
    <lineage>
        <taxon>Eukaryota</taxon>
        <taxon>Viridiplantae</taxon>
        <taxon>Streptophyta</taxon>
        <taxon>Embryophyta</taxon>
        <taxon>Tracheophyta</taxon>
        <taxon>Spermatophyta</taxon>
        <taxon>Magnoliopsida</taxon>
        <taxon>eudicotyledons</taxon>
        <taxon>Gunneridae</taxon>
        <taxon>Pentapetalae</taxon>
        <taxon>rosids</taxon>
        <taxon>fabids</taxon>
        <taxon>Rosales</taxon>
        <taxon>Cannabaceae</taxon>
        <taxon>Parasponia</taxon>
    </lineage>
</organism>
<gene>
    <name evidence="2" type="ORF">PanWU01x14_158520</name>
</gene>
<evidence type="ECO:0000313" key="2">
    <source>
        <dbReference type="EMBL" id="PON59640.1"/>
    </source>
</evidence>
<feature type="region of interest" description="Disordered" evidence="1">
    <location>
        <begin position="1"/>
        <end position="30"/>
    </location>
</feature>
<sequence>RRHRKITRGFYVSPAANGTSSGGGDSGTRIVRPPAIDCEWRRCSTTPRSVSSEARCEIGVLAGKSQERGRK</sequence>